<dbReference type="PIRSF" id="PIRSF029557">
    <property type="entry name" value="UCP029557"/>
    <property type="match status" value="1"/>
</dbReference>
<dbReference type="Gene3D" id="2.30.270.10">
    <property type="entry name" value="duf1285 protein"/>
    <property type="match status" value="1"/>
</dbReference>
<proteinExistence type="predicted"/>
<keyword evidence="4" id="KW-1185">Reference proteome</keyword>
<name>U2XTU7_9PROT</name>
<evidence type="ECO:0000259" key="1">
    <source>
        <dbReference type="Pfam" id="PF06938"/>
    </source>
</evidence>
<reference evidence="3 4" key="1">
    <citation type="journal article" date="2014" name="FEMS Microbiol. Ecol.">
        <title>Genomic differentiation among two strains of the PS1 clade isolated from geographically separated marine habitats.</title>
        <authorList>
            <person name="Jimenez-Infante F."/>
            <person name="Ngugi D.K."/>
            <person name="Alam I."/>
            <person name="Rashid M."/>
            <person name="Baalawi W."/>
            <person name="Kamau A.A."/>
            <person name="Bajic V.B."/>
            <person name="Stingl U."/>
        </authorList>
    </citation>
    <scope>NUCLEOTIDE SEQUENCE [LARGE SCALE GENOMIC DNA]</scope>
    <source>
        <strain evidence="3 4">RS24</strain>
    </source>
</reference>
<dbReference type="InterPro" id="IPR048341">
    <property type="entry name" value="DUF1285_N"/>
</dbReference>
<feature type="domain" description="DUF1285" evidence="2">
    <location>
        <begin position="97"/>
        <end position="189"/>
    </location>
</feature>
<gene>
    <name evidence="3" type="ORF">RS24_01109</name>
</gene>
<dbReference type="eggNOG" id="COG3816">
    <property type="taxonomic scope" value="Bacteria"/>
</dbReference>
<evidence type="ECO:0000313" key="4">
    <source>
        <dbReference type="Proteomes" id="UP000016762"/>
    </source>
</evidence>
<dbReference type="InterPro" id="IPR010707">
    <property type="entry name" value="DUF1285"/>
</dbReference>
<evidence type="ECO:0000259" key="2">
    <source>
        <dbReference type="Pfam" id="PF21028"/>
    </source>
</evidence>
<dbReference type="Pfam" id="PF21028">
    <property type="entry name" value="DUF1285_C"/>
    <property type="match status" value="1"/>
</dbReference>
<dbReference type="InterPro" id="IPR023361">
    <property type="entry name" value="DUF1285_beta_roll_sf"/>
</dbReference>
<dbReference type="InterPro" id="IPR048342">
    <property type="entry name" value="DUF1285_C"/>
</dbReference>
<feature type="domain" description="DUF1285" evidence="1">
    <location>
        <begin position="29"/>
        <end position="96"/>
    </location>
</feature>
<comment type="caution">
    <text evidence="3">The sequence shown here is derived from an EMBL/GenBank/DDBJ whole genome shotgun (WGS) entry which is preliminary data.</text>
</comment>
<protein>
    <submittedName>
        <fullName evidence="3">Torf protein</fullName>
    </submittedName>
</protein>
<dbReference type="PATRIC" id="fig|1397666.3.peg.995"/>
<organism evidence="3 4">
    <name type="scientific">Candidatus Micropelagius thuwalensis</name>
    <dbReference type="NCBI Taxonomy" id="1397666"/>
    <lineage>
        <taxon>Bacteria</taxon>
        <taxon>Pseudomonadati</taxon>
        <taxon>Pseudomonadota</taxon>
        <taxon>Alphaproteobacteria</taxon>
        <taxon>PS1 clade</taxon>
        <taxon>Candidatus Micropelagius</taxon>
    </lineage>
</organism>
<sequence length="200" mass="22398">MVTMTENTLQNVIKSAEKAGHASGHTSLPPVEDWDPPYCGDIGMRIKRDGTWFYGDSPIGRDKLVRLFSTILRRDEDEQYYLVTPVEKILVTVEDAPFIATQMDVTGEGTTQKITFTTNVGDVCLAGSKLPIYFEFEGDQPSPYVHVRGKLRAKIARPVFYRLVDLAVTNQENGVDYFGVWSEGAFFSMSRVDKLGPDYG</sequence>
<accession>U2XTU7</accession>
<dbReference type="Pfam" id="PF06938">
    <property type="entry name" value="DUF1285_N"/>
    <property type="match status" value="1"/>
</dbReference>
<dbReference type="Proteomes" id="UP000016762">
    <property type="component" value="Unassembled WGS sequence"/>
</dbReference>
<dbReference type="STRING" id="1397666.RS24_01109"/>
<dbReference type="AlphaFoldDB" id="U2XTU7"/>
<dbReference type="EMBL" id="AWXE01000004">
    <property type="protein sequence ID" value="ERL46116.1"/>
    <property type="molecule type" value="Genomic_DNA"/>
</dbReference>
<evidence type="ECO:0000313" key="3">
    <source>
        <dbReference type="EMBL" id="ERL46116.1"/>
    </source>
</evidence>
<dbReference type="Gene3D" id="3.10.540.10">
    <property type="entry name" value="duf1285 like domain"/>
    <property type="match status" value="1"/>
</dbReference>